<feature type="region of interest" description="Disordered" evidence="4">
    <location>
        <begin position="1"/>
        <end position="31"/>
    </location>
</feature>
<dbReference type="STRING" id="675120.N1PP50"/>
<keyword evidence="2" id="KW-0689">Ribosomal protein</keyword>
<dbReference type="NCBIfam" id="TIGR00030">
    <property type="entry name" value="S21p"/>
    <property type="match status" value="1"/>
</dbReference>
<reference evidence="5 6" key="2">
    <citation type="journal article" date="2012" name="PLoS Pathog.">
        <title>Diverse lifestyles and strategies of plant pathogenesis encoded in the genomes of eighteen Dothideomycetes fungi.</title>
        <authorList>
            <person name="Ohm R.A."/>
            <person name="Feau N."/>
            <person name="Henrissat B."/>
            <person name="Schoch C.L."/>
            <person name="Horwitz B.A."/>
            <person name="Barry K.W."/>
            <person name="Condon B.J."/>
            <person name="Copeland A.C."/>
            <person name="Dhillon B."/>
            <person name="Glaser F."/>
            <person name="Hesse C.N."/>
            <person name="Kosti I."/>
            <person name="LaButti K."/>
            <person name="Lindquist E.A."/>
            <person name="Lucas S."/>
            <person name="Salamov A.A."/>
            <person name="Bradshaw R.E."/>
            <person name="Ciuffetti L."/>
            <person name="Hamelin R.C."/>
            <person name="Kema G.H.J."/>
            <person name="Lawrence C."/>
            <person name="Scott J.A."/>
            <person name="Spatafora J.W."/>
            <person name="Turgeon B.G."/>
            <person name="de Wit P.J.G.M."/>
            <person name="Zhong S."/>
            <person name="Goodwin S.B."/>
            <person name="Grigoriev I.V."/>
        </authorList>
    </citation>
    <scope>NUCLEOTIDE SEQUENCE [LARGE SCALE GENOMIC DNA]</scope>
    <source>
        <strain evidence="6">NZE10 / CBS 128990</strain>
    </source>
</reference>
<dbReference type="HOGENOM" id="CLU_2196898_0_0_1"/>
<dbReference type="GO" id="GO:0005763">
    <property type="term" value="C:mitochondrial small ribosomal subunit"/>
    <property type="evidence" value="ECO:0007669"/>
    <property type="project" value="TreeGrafter"/>
</dbReference>
<organism evidence="5 6">
    <name type="scientific">Dothistroma septosporum (strain NZE10 / CBS 128990)</name>
    <name type="common">Red band needle blight fungus</name>
    <name type="synonym">Mycosphaerella pini</name>
    <dbReference type="NCBI Taxonomy" id="675120"/>
    <lineage>
        <taxon>Eukaryota</taxon>
        <taxon>Fungi</taxon>
        <taxon>Dikarya</taxon>
        <taxon>Ascomycota</taxon>
        <taxon>Pezizomycotina</taxon>
        <taxon>Dothideomycetes</taxon>
        <taxon>Dothideomycetidae</taxon>
        <taxon>Mycosphaerellales</taxon>
        <taxon>Mycosphaerellaceae</taxon>
        <taxon>Dothistroma</taxon>
    </lineage>
</organism>
<evidence type="ECO:0000256" key="2">
    <source>
        <dbReference type="ARBA" id="ARBA00022980"/>
    </source>
</evidence>
<dbReference type="InterPro" id="IPR001911">
    <property type="entry name" value="Ribosomal_bS21"/>
</dbReference>
<evidence type="ECO:0000313" key="6">
    <source>
        <dbReference type="Proteomes" id="UP000016933"/>
    </source>
</evidence>
<dbReference type="PANTHER" id="PTHR41237">
    <property type="entry name" value="37S RIBOSOMAL PROTEIN MRP21, MITOCHONDRIAL"/>
    <property type="match status" value="1"/>
</dbReference>
<evidence type="ECO:0008006" key="7">
    <source>
        <dbReference type="Google" id="ProtNLM"/>
    </source>
</evidence>
<keyword evidence="6" id="KW-1185">Reference proteome</keyword>
<evidence type="ECO:0000313" key="5">
    <source>
        <dbReference type="EMBL" id="EME44145.1"/>
    </source>
</evidence>
<dbReference type="eggNOG" id="ENOG502SYGP">
    <property type="taxonomic scope" value="Eukaryota"/>
</dbReference>
<dbReference type="EMBL" id="KB446539">
    <property type="protein sequence ID" value="EME44145.1"/>
    <property type="molecule type" value="Genomic_DNA"/>
</dbReference>
<dbReference type="OrthoDB" id="2501249at2759"/>
<accession>N1PP50</accession>
<evidence type="ECO:0000256" key="3">
    <source>
        <dbReference type="ARBA" id="ARBA00023274"/>
    </source>
</evidence>
<comment type="similarity">
    <text evidence="1">Belongs to the bacterial ribosomal protein bS21 family.</text>
</comment>
<proteinExistence type="inferred from homology"/>
<name>N1PP50_DOTSN</name>
<dbReference type="Proteomes" id="UP000016933">
    <property type="component" value="Unassembled WGS sequence"/>
</dbReference>
<protein>
    <recommendedName>
        <fullName evidence="7">Ribosomal protein S21</fullName>
    </recommendedName>
</protein>
<keyword evidence="3" id="KW-0687">Ribonucleoprotein</keyword>
<reference evidence="6" key="1">
    <citation type="journal article" date="2012" name="PLoS Genet.">
        <title>The genomes of the fungal plant pathogens Cladosporium fulvum and Dothistroma septosporum reveal adaptation to different hosts and lifestyles but also signatures of common ancestry.</title>
        <authorList>
            <person name="de Wit P.J.G.M."/>
            <person name="van der Burgt A."/>
            <person name="Oekmen B."/>
            <person name="Stergiopoulos I."/>
            <person name="Abd-Elsalam K.A."/>
            <person name="Aerts A.L."/>
            <person name="Bahkali A.H."/>
            <person name="Beenen H.G."/>
            <person name="Chettri P."/>
            <person name="Cox M.P."/>
            <person name="Datema E."/>
            <person name="de Vries R.P."/>
            <person name="Dhillon B."/>
            <person name="Ganley A.R."/>
            <person name="Griffiths S.A."/>
            <person name="Guo Y."/>
            <person name="Hamelin R.C."/>
            <person name="Henrissat B."/>
            <person name="Kabir M.S."/>
            <person name="Jashni M.K."/>
            <person name="Kema G."/>
            <person name="Klaubauf S."/>
            <person name="Lapidus A."/>
            <person name="Levasseur A."/>
            <person name="Lindquist E."/>
            <person name="Mehrabi R."/>
            <person name="Ohm R.A."/>
            <person name="Owen T.J."/>
            <person name="Salamov A."/>
            <person name="Schwelm A."/>
            <person name="Schijlen E."/>
            <person name="Sun H."/>
            <person name="van den Burg H.A."/>
            <person name="van Ham R.C.H.J."/>
            <person name="Zhang S."/>
            <person name="Goodwin S.B."/>
            <person name="Grigoriev I.V."/>
            <person name="Collemare J."/>
            <person name="Bradshaw R.E."/>
        </authorList>
    </citation>
    <scope>NUCLEOTIDE SEQUENCE [LARGE SCALE GENOMIC DNA]</scope>
    <source>
        <strain evidence="6">NZE10 / CBS 128990</strain>
    </source>
</reference>
<dbReference type="OMA" id="LEMQCAR"/>
<dbReference type="InterPro" id="IPR052837">
    <property type="entry name" value="Mitoribosomal_bS21"/>
</dbReference>
<dbReference type="GO" id="GO:0070124">
    <property type="term" value="P:mitochondrial translational initiation"/>
    <property type="evidence" value="ECO:0007669"/>
    <property type="project" value="TreeGrafter"/>
</dbReference>
<dbReference type="PANTHER" id="PTHR41237:SF1">
    <property type="entry name" value="SMALL RIBOSOMAL SUBUNIT PROTEIN BS21M"/>
    <property type="match status" value="1"/>
</dbReference>
<dbReference type="AlphaFoldDB" id="N1PP50"/>
<dbReference type="Pfam" id="PF01165">
    <property type="entry name" value="Ribosomal_S21"/>
    <property type="match status" value="1"/>
</dbReference>
<dbReference type="GO" id="GO:0003735">
    <property type="term" value="F:structural constituent of ribosome"/>
    <property type="evidence" value="ECO:0007669"/>
    <property type="project" value="InterPro"/>
</dbReference>
<evidence type="ECO:0000256" key="1">
    <source>
        <dbReference type="ARBA" id="ARBA00006640"/>
    </source>
</evidence>
<sequence>MLDPLADLTRPGAPPPEIEEGPRMKLGPSSGRTVTVNAARGMDVGRAFRTLEMQCARNSVKRDFMMQRFHERPGMKRKRLKSVRWRRNFKANFKKTVAMVQKMTKQGW</sequence>
<gene>
    <name evidence="5" type="ORF">DOTSEDRAFT_88392</name>
</gene>
<evidence type="ECO:0000256" key="4">
    <source>
        <dbReference type="SAM" id="MobiDB-lite"/>
    </source>
</evidence>